<feature type="region of interest" description="Disordered" evidence="1">
    <location>
        <begin position="158"/>
        <end position="180"/>
    </location>
</feature>
<evidence type="ECO:0000256" key="1">
    <source>
        <dbReference type="SAM" id="MobiDB-lite"/>
    </source>
</evidence>
<keyword evidence="4" id="KW-1185">Reference proteome</keyword>
<dbReference type="InterPro" id="IPR037401">
    <property type="entry name" value="SnoaL-like"/>
</dbReference>
<dbReference type="InterPro" id="IPR032710">
    <property type="entry name" value="NTF2-like_dom_sf"/>
</dbReference>
<reference evidence="3 4" key="1">
    <citation type="submission" date="2023-02" db="EMBL/GenBank/DDBJ databases">
        <title>Evolution of Hrp T3SS in non-pathogenic Pseudomonas fluorescens.</title>
        <authorList>
            <person name="Liao K."/>
            <person name="Wei H."/>
            <person name="Gu Y."/>
        </authorList>
    </citation>
    <scope>NUCLEOTIDE SEQUENCE [LARGE SCALE GENOMIC DNA]</scope>
    <source>
        <strain evidence="3 4">FP2043</strain>
    </source>
</reference>
<feature type="domain" description="SnoaL-like" evidence="2">
    <location>
        <begin position="12"/>
        <end position="132"/>
    </location>
</feature>
<name>A0ABY9FP26_9PSED</name>
<evidence type="ECO:0000259" key="2">
    <source>
        <dbReference type="Pfam" id="PF13577"/>
    </source>
</evidence>
<gene>
    <name evidence="3" type="ORF">PSH67_19735</name>
</gene>
<evidence type="ECO:0000313" key="4">
    <source>
        <dbReference type="Proteomes" id="UP001236748"/>
    </source>
</evidence>
<dbReference type="Proteomes" id="UP001236748">
    <property type="component" value="Chromosome"/>
</dbReference>
<proteinExistence type="predicted"/>
<sequence>MINAEGLLAKVQELADRQEIHDCVTRYCRAVDRFDRELLRSVYHADAIDDHGSFVGDRDAFIDWALGYHHEYQISHHHMITNHTADIQGDTAHCETYWLFFGENRIKPDTLAVGRYIDRFERRDGRWAIAARVCVTESVNSIEPTELPEAFRKIQMGNAASTRSTDDISWQRPLTPRKTG</sequence>
<protein>
    <submittedName>
        <fullName evidence="3">Nuclear transport factor 2 family protein</fullName>
    </submittedName>
</protein>
<organism evidence="3 4">
    <name type="scientific">Pseudomonas lurida</name>
    <dbReference type="NCBI Taxonomy" id="244566"/>
    <lineage>
        <taxon>Bacteria</taxon>
        <taxon>Pseudomonadati</taxon>
        <taxon>Pseudomonadota</taxon>
        <taxon>Gammaproteobacteria</taxon>
        <taxon>Pseudomonadales</taxon>
        <taxon>Pseudomonadaceae</taxon>
        <taxon>Pseudomonas</taxon>
    </lineage>
</organism>
<evidence type="ECO:0000313" key="3">
    <source>
        <dbReference type="EMBL" id="WLH05064.1"/>
    </source>
</evidence>
<accession>A0ABY9FP26</accession>
<dbReference type="Pfam" id="PF13577">
    <property type="entry name" value="SnoaL_4"/>
    <property type="match status" value="1"/>
</dbReference>
<dbReference type="Gene3D" id="3.10.450.50">
    <property type="match status" value="1"/>
</dbReference>
<dbReference type="SUPFAM" id="SSF54427">
    <property type="entry name" value="NTF2-like"/>
    <property type="match status" value="1"/>
</dbReference>
<dbReference type="CDD" id="cd00531">
    <property type="entry name" value="NTF2_like"/>
    <property type="match status" value="1"/>
</dbReference>
<dbReference type="EMBL" id="CP117450">
    <property type="protein sequence ID" value="WLH05064.1"/>
    <property type="molecule type" value="Genomic_DNA"/>
</dbReference>
<dbReference type="RefSeq" id="WP_047542211.1">
    <property type="nucleotide sequence ID" value="NZ_CP117450.1"/>
</dbReference>